<gene>
    <name evidence="2" type="ORF">MTR66_15840</name>
</gene>
<feature type="transmembrane region" description="Helical" evidence="1">
    <location>
        <begin position="14"/>
        <end position="36"/>
    </location>
</feature>
<reference evidence="2 3" key="1">
    <citation type="submission" date="2022-04" db="EMBL/GenBank/DDBJ databases">
        <title>Identification of a novel bacterium isolated from mangrove sediments.</title>
        <authorList>
            <person name="Pan X."/>
        </authorList>
    </citation>
    <scope>NUCLEOTIDE SEQUENCE [LARGE SCALE GENOMIC DNA]</scope>
    <source>
        <strain evidence="2 3">B2638</strain>
    </source>
</reference>
<dbReference type="RefSeq" id="WP_243922786.1">
    <property type="nucleotide sequence ID" value="NZ_JALHLG010000029.1"/>
</dbReference>
<keyword evidence="1" id="KW-0472">Membrane</keyword>
<organism evidence="2 3">
    <name type="scientific">Novosphingobium beihaiensis</name>
    <dbReference type="NCBI Taxonomy" id="2930389"/>
    <lineage>
        <taxon>Bacteria</taxon>
        <taxon>Pseudomonadati</taxon>
        <taxon>Pseudomonadota</taxon>
        <taxon>Alphaproteobacteria</taxon>
        <taxon>Sphingomonadales</taxon>
        <taxon>Sphingomonadaceae</taxon>
        <taxon>Novosphingobium</taxon>
    </lineage>
</organism>
<feature type="transmembrane region" description="Helical" evidence="1">
    <location>
        <begin position="48"/>
        <end position="68"/>
    </location>
</feature>
<feature type="transmembrane region" description="Helical" evidence="1">
    <location>
        <begin position="75"/>
        <end position="94"/>
    </location>
</feature>
<accession>A0ABT0BUC4</accession>
<evidence type="ECO:0000313" key="2">
    <source>
        <dbReference type="EMBL" id="MCJ2188279.1"/>
    </source>
</evidence>
<name>A0ABT0BUC4_9SPHN</name>
<evidence type="ECO:0000313" key="3">
    <source>
        <dbReference type="Proteomes" id="UP001202281"/>
    </source>
</evidence>
<keyword evidence="1" id="KW-1133">Transmembrane helix</keyword>
<keyword evidence="1" id="KW-0812">Transmembrane</keyword>
<evidence type="ECO:0008006" key="4">
    <source>
        <dbReference type="Google" id="ProtNLM"/>
    </source>
</evidence>
<sequence length="97" mass="9570">MALVRAPAPGRAQVLNRIVAGLGGGYAVAAAAAFALPALLPGAAVETVVAAQLIAYVLFVLVALWSFVPRRGAHVWAGILVTAGALLLAGLMGSGPG</sequence>
<comment type="caution">
    <text evidence="2">The sequence shown here is derived from an EMBL/GenBank/DDBJ whole genome shotgun (WGS) entry which is preliminary data.</text>
</comment>
<keyword evidence="3" id="KW-1185">Reference proteome</keyword>
<dbReference type="EMBL" id="JALHLG010000029">
    <property type="protein sequence ID" value="MCJ2188279.1"/>
    <property type="molecule type" value="Genomic_DNA"/>
</dbReference>
<evidence type="ECO:0000256" key="1">
    <source>
        <dbReference type="SAM" id="Phobius"/>
    </source>
</evidence>
<protein>
    <recommendedName>
        <fullName evidence="4">Iron transporter</fullName>
    </recommendedName>
</protein>
<dbReference type="Proteomes" id="UP001202281">
    <property type="component" value="Unassembled WGS sequence"/>
</dbReference>
<proteinExistence type="predicted"/>